<name>A0A7W9SSD7_ARMRO</name>
<evidence type="ECO:0000259" key="3">
    <source>
        <dbReference type="Pfam" id="PF06439"/>
    </source>
</evidence>
<gene>
    <name evidence="4" type="ORF">HNQ39_003178</name>
</gene>
<evidence type="ECO:0000313" key="4">
    <source>
        <dbReference type="EMBL" id="MBB6051368.1"/>
    </source>
</evidence>
<dbReference type="Proteomes" id="UP000520814">
    <property type="component" value="Unassembled WGS sequence"/>
</dbReference>
<protein>
    <recommendedName>
        <fullName evidence="3">3-keto-alpha-glucoside-1,2-lyase/3-keto-2-hydroxy-glucal hydratase domain-containing protein</fullName>
    </recommendedName>
</protein>
<evidence type="ECO:0000313" key="5">
    <source>
        <dbReference type="Proteomes" id="UP000520814"/>
    </source>
</evidence>
<keyword evidence="2" id="KW-0732">Signal</keyword>
<feature type="region of interest" description="Disordered" evidence="1">
    <location>
        <begin position="204"/>
        <end position="223"/>
    </location>
</feature>
<evidence type="ECO:0000256" key="1">
    <source>
        <dbReference type="SAM" id="MobiDB-lite"/>
    </source>
</evidence>
<dbReference type="InterPro" id="IPR010496">
    <property type="entry name" value="AL/BT2_dom"/>
</dbReference>
<dbReference type="AlphaFoldDB" id="A0A7W9SSD7"/>
<dbReference type="RefSeq" id="WP_184198190.1">
    <property type="nucleotide sequence ID" value="NZ_JACHGW010000003.1"/>
</dbReference>
<dbReference type="Pfam" id="PF06439">
    <property type="entry name" value="3keto-disac_hyd"/>
    <property type="match status" value="1"/>
</dbReference>
<feature type="signal peptide" evidence="2">
    <location>
        <begin position="1"/>
        <end position="23"/>
    </location>
</feature>
<accession>A0A7W9SSD7</accession>
<sequence length="241" mass="26968">MKDTIRTPLAALGVLLCALCASAQEKPHAGSTRGVIDINKTGRPADAISLIGEAGYALVPEKEAPTRWVFEKGVLTAPQGWESLVTKDTYRDFRLHVEFSVNEVKDVADPEKNGNSGIYIQQRYEIQILNSYGVAEKDYKASYGGSVYQLKKPDRLVSKKAGEWQSYDIVFRAARFTGETKTENARVTVYQNQQLIHDDYAIPRKTGAGQKEGPEPRPILFQGHNNPVRFRNTWIQPLTLD</sequence>
<organism evidence="4 5">
    <name type="scientific">Armatimonas rosea</name>
    <dbReference type="NCBI Taxonomy" id="685828"/>
    <lineage>
        <taxon>Bacteria</taxon>
        <taxon>Bacillati</taxon>
        <taxon>Armatimonadota</taxon>
        <taxon>Armatimonadia</taxon>
        <taxon>Armatimonadales</taxon>
        <taxon>Armatimonadaceae</taxon>
        <taxon>Armatimonas</taxon>
    </lineage>
</organism>
<proteinExistence type="predicted"/>
<feature type="domain" description="3-keto-alpha-glucoside-1,2-lyase/3-keto-2-hydroxy-glucal hydratase" evidence="3">
    <location>
        <begin position="62"/>
        <end position="236"/>
    </location>
</feature>
<feature type="chain" id="PRO_5031049379" description="3-keto-alpha-glucoside-1,2-lyase/3-keto-2-hydroxy-glucal hydratase domain-containing protein" evidence="2">
    <location>
        <begin position="24"/>
        <end position="241"/>
    </location>
</feature>
<dbReference type="EMBL" id="JACHGW010000003">
    <property type="protein sequence ID" value="MBB6051368.1"/>
    <property type="molecule type" value="Genomic_DNA"/>
</dbReference>
<dbReference type="GO" id="GO:0016787">
    <property type="term" value="F:hydrolase activity"/>
    <property type="evidence" value="ECO:0007669"/>
    <property type="project" value="InterPro"/>
</dbReference>
<dbReference type="Gene3D" id="2.60.120.560">
    <property type="entry name" value="Exo-inulinase, domain 1"/>
    <property type="match status" value="1"/>
</dbReference>
<keyword evidence="5" id="KW-1185">Reference proteome</keyword>
<reference evidence="4 5" key="1">
    <citation type="submission" date="2020-08" db="EMBL/GenBank/DDBJ databases">
        <title>Genomic Encyclopedia of Type Strains, Phase IV (KMG-IV): sequencing the most valuable type-strain genomes for metagenomic binning, comparative biology and taxonomic classification.</title>
        <authorList>
            <person name="Goeker M."/>
        </authorList>
    </citation>
    <scope>NUCLEOTIDE SEQUENCE [LARGE SCALE GENOMIC DNA]</scope>
    <source>
        <strain evidence="4 5">DSM 23562</strain>
    </source>
</reference>
<comment type="caution">
    <text evidence="4">The sequence shown here is derived from an EMBL/GenBank/DDBJ whole genome shotgun (WGS) entry which is preliminary data.</text>
</comment>
<evidence type="ECO:0000256" key="2">
    <source>
        <dbReference type="SAM" id="SignalP"/>
    </source>
</evidence>